<dbReference type="InterPro" id="IPR007372">
    <property type="entry name" value="Lipid/polyisoprenoid-bd_YceI"/>
</dbReference>
<dbReference type="PANTHER" id="PTHR34406:SF1">
    <property type="entry name" value="PROTEIN YCEI"/>
    <property type="match status" value="1"/>
</dbReference>
<comment type="similarity">
    <text evidence="1">Belongs to the UPF0312 family.</text>
</comment>
<dbReference type="EMBL" id="JAJAGO010000004">
    <property type="protein sequence ID" value="MCT2590166.1"/>
    <property type="molecule type" value="Genomic_DNA"/>
</dbReference>
<protein>
    <submittedName>
        <fullName evidence="3">YceI family protein</fullName>
    </submittedName>
</protein>
<reference evidence="3 4" key="1">
    <citation type="submission" date="2021-10" db="EMBL/GenBank/DDBJ databases">
        <title>Streptomyces gossypii sp. nov., isolated from soil collected from cotton field.</title>
        <authorList>
            <person name="Ge X."/>
            <person name="Chen X."/>
            <person name="Liu W."/>
        </authorList>
    </citation>
    <scope>NUCLEOTIDE SEQUENCE [LARGE SCALE GENOMIC DNA]</scope>
    <source>
        <strain evidence="3 4">N2-109</strain>
    </source>
</reference>
<dbReference type="SMART" id="SM00867">
    <property type="entry name" value="YceI"/>
    <property type="match status" value="1"/>
</dbReference>
<evidence type="ECO:0000256" key="1">
    <source>
        <dbReference type="ARBA" id="ARBA00008812"/>
    </source>
</evidence>
<comment type="caution">
    <text evidence="3">The sequence shown here is derived from an EMBL/GenBank/DDBJ whole genome shotgun (WGS) entry which is preliminary data.</text>
</comment>
<sequence length="178" mass="18786">MSVSVPPGYTAGTWNIDPIHSEVSFSVKHLGIAKVRGRFDSFEGQIVTGENPLDSSVTATIQASSVSTRSEQRDAHLRTAEFLHTEEFPEMKFTSTGVRANGDAFLVDGDLSLRGVTRPVTLALEVNGFGKGYQGGAMAGFSASTEISRTEFGITGGPAGSMIGETITITLEAEATQP</sequence>
<proteinExistence type="inferred from homology"/>
<name>A0ABT2JQL9_9ACTN</name>
<evidence type="ECO:0000259" key="2">
    <source>
        <dbReference type="SMART" id="SM00867"/>
    </source>
</evidence>
<dbReference type="Pfam" id="PF04264">
    <property type="entry name" value="YceI"/>
    <property type="match status" value="1"/>
</dbReference>
<evidence type="ECO:0000313" key="3">
    <source>
        <dbReference type="EMBL" id="MCT2590166.1"/>
    </source>
</evidence>
<dbReference type="PANTHER" id="PTHR34406">
    <property type="entry name" value="PROTEIN YCEI"/>
    <property type="match status" value="1"/>
</dbReference>
<evidence type="ECO:0000313" key="4">
    <source>
        <dbReference type="Proteomes" id="UP001156389"/>
    </source>
</evidence>
<dbReference type="RefSeq" id="WP_260217475.1">
    <property type="nucleotide sequence ID" value="NZ_JAJAGO010000004.1"/>
</dbReference>
<organism evidence="3 4">
    <name type="scientific">Streptomyces gossypii</name>
    <dbReference type="NCBI Taxonomy" id="2883101"/>
    <lineage>
        <taxon>Bacteria</taxon>
        <taxon>Bacillati</taxon>
        <taxon>Actinomycetota</taxon>
        <taxon>Actinomycetes</taxon>
        <taxon>Kitasatosporales</taxon>
        <taxon>Streptomycetaceae</taxon>
        <taxon>Streptomyces</taxon>
    </lineage>
</organism>
<feature type="domain" description="Lipid/polyisoprenoid-binding YceI-like" evidence="2">
    <location>
        <begin position="13"/>
        <end position="176"/>
    </location>
</feature>
<dbReference type="InterPro" id="IPR036761">
    <property type="entry name" value="TTHA0802/YceI-like_sf"/>
</dbReference>
<dbReference type="SUPFAM" id="SSF101874">
    <property type="entry name" value="YceI-like"/>
    <property type="match status" value="1"/>
</dbReference>
<dbReference type="Proteomes" id="UP001156389">
    <property type="component" value="Unassembled WGS sequence"/>
</dbReference>
<dbReference type="Gene3D" id="2.40.128.110">
    <property type="entry name" value="Lipid/polyisoprenoid-binding, YceI-like"/>
    <property type="match status" value="1"/>
</dbReference>
<gene>
    <name evidence="3" type="ORF">LHJ74_09615</name>
</gene>
<accession>A0ABT2JQL9</accession>
<keyword evidence="4" id="KW-1185">Reference proteome</keyword>